<proteinExistence type="predicted"/>
<organism evidence="4 5">
    <name type="scientific">Modicella reniformis</name>
    <dbReference type="NCBI Taxonomy" id="1440133"/>
    <lineage>
        <taxon>Eukaryota</taxon>
        <taxon>Fungi</taxon>
        <taxon>Fungi incertae sedis</taxon>
        <taxon>Mucoromycota</taxon>
        <taxon>Mortierellomycotina</taxon>
        <taxon>Mortierellomycetes</taxon>
        <taxon>Mortierellales</taxon>
        <taxon>Mortierellaceae</taxon>
        <taxon>Modicella</taxon>
    </lineage>
</organism>
<dbReference type="OrthoDB" id="3367at2759"/>
<protein>
    <submittedName>
        <fullName evidence="4">Uncharacterized protein</fullName>
    </submittedName>
</protein>
<keyword evidence="1" id="KW-0853">WD repeat</keyword>
<evidence type="ECO:0000256" key="2">
    <source>
        <dbReference type="ARBA" id="ARBA00022737"/>
    </source>
</evidence>
<sequence length="302" mass="32387">MLPPAQDCKGFVAAEGLYELLQDIFLDQVPAHPVIPTYVSSVSVKYKDYLNSSGNGTHSSAGSDIHGMIAALNLEQVDEHLKDLKVTEERAADDEMSGYLAGNFHGNLVDLPLFSDGNSSSGSKNPKGGGGIMSPGPPQVMTPGPPPLKDSTHTKDINHSFTTKSLGRSATFPLQHPAQFVLDEITGMNQGLSSNATIGPSSAASAGFTSFFSGKRKKPKSNIAKTNSTFVTKIITNENLAKILANREPLSHISFSKAFPTSHDVNILTRSCDHLDVIIGFSTGDIIWFNPLSNKYSRLNKQ</sequence>
<gene>
    <name evidence="4" type="ORF">BGZ65_005743</name>
</gene>
<dbReference type="PANTHER" id="PTHR14107">
    <property type="entry name" value="WD REPEAT PROTEIN"/>
    <property type="match status" value="1"/>
</dbReference>
<feature type="compositionally biased region" description="Low complexity" evidence="3">
    <location>
        <begin position="117"/>
        <end position="126"/>
    </location>
</feature>
<dbReference type="GO" id="GO:0005634">
    <property type="term" value="C:nucleus"/>
    <property type="evidence" value="ECO:0007669"/>
    <property type="project" value="TreeGrafter"/>
</dbReference>
<evidence type="ECO:0000256" key="1">
    <source>
        <dbReference type="ARBA" id="ARBA00022574"/>
    </source>
</evidence>
<reference evidence="4" key="1">
    <citation type="journal article" date="2020" name="Fungal Divers.">
        <title>Resolving the Mortierellaceae phylogeny through synthesis of multi-gene phylogenetics and phylogenomics.</title>
        <authorList>
            <person name="Vandepol N."/>
            <person name="Liber J."/>
            <person name="Desiro A."/>
            <person name="Na H."/>
            <person name="Kennedy M."/>
            <person name="Barry K."/>
            <person name="Grigoriev I.V."/>
            <person name="Miller A.N."/>
            <person name="O'Donnell K."/>
            <person name="Stajich J.E."/>
            <person name="Bonito G."/>
        </authorList>
    </citation>
    <scope>NUCLEOTIDE SEQUENCE</scope>
    <source>
        <strain evidence="4">MES-2147</strain>
    </source>
</reference>
<dbReference type="EMBL" id="JAAAHW010010170">
    <property type="protein sequence ID" value="KAF9929578.1"/>
    <property type="molecule type" value="Genomic_DNA"/>
</dbReference>
<dbReference type="InterPro" id="IPR051362">
    <property type="entry name" value="WD_repeat_creC_regulators"/>
</dbReference>
<feature type="non-terminal residue" evidence="4">
    <location>
        <position position="1"/>
    </location>
</feature>
<dbReference type="GO" id="GO:0032153">
    <property type="term" value="C:cell division site"/>
    <property type="evidence" value="ECO:0007669"/>
    <property type="project" value="TreeGrafter"/>
</dbReference>
<evidence type="ECO:0000313" key="4">
    <source>
        <dbReference type="EMBL" id="KAF9929578.1"/>
    </source>
</evidence>
<dbReference type="Gene3D" id="2.130.10.10">
    <property type="entry name" value="YVTN repeat-like/Quinoprotein amine dehydrogenase"/>
    <property type="match status" value="1"/>
</dbReference>
<dbReference type="AlphaFoldDB" id="A0A9P6IK21"/>
<dbReference type="PANTHER" id="PTHR14107:SF16">
    <property type="entry name" value="AT02583P"/>
    <property type="match status" value="1"/>
</dbReference>
<feature type="region of interest" description="Disordered" evidence="3">
    <location>
        <begin position="115"/>
        <end position="156"/>
    </location>
</feature>
<keyword evidence="2" id="KW-0677">Repeat</keyword>
<accession>A0A9P6IK21</accession>
<dbReference type="GO" id="GO:0045013">
    <property type="term" value="P:carbon catabolite repression of transcription"/>
    <property type="evidence" value="ECO:0007669"/>
    <property type="project" value="TreeGrafter"/>
</dbReference>
<comment type="caution">
    <text evidence="4">The sequence shown here is derived from an EMBL/GenBank/DDBJ whole genome shotgun (WGS) entry which is preliminary data.</text>
</comment>
<dbReference type="GO" id="GO:0051286">
    <property type="term" value="C:cell tip"/>
    <property type="evidence" value="ECO:0007669"/>
    <property type="project" value="TreeGrafter"/>
</dbReference>
<feature type="compositionally biased region" description="Pro residues" evidence="3">
    <location>
        <begin position="135"/>
        <end position="148"/>
    </location>
</feature>
<keyword evidence="5" id="KW-1185">Reference proteome</keyword>
<name>A0A9P6IK21_9FUNG</name>
<evidence type="ECO:0000313" key="5">
    <source>
        <dbReference type="Proteomes" id="UP000749646"/>
    </source>
</evidence>
<dbReference type="Proteomes" id="UP000749646">
    <property type="component" value="Unassembled WGS sequence"/>
</dbReference>
<dbReference type="InterPro" id="IPR015943">
    <property type="entry name" value="WD40/YVTN_repeat-like_dom_sf"/>
</dbReference>
<evidence type="ECO:0000256" key="3">
    <source>
        <dbReference type="SAM" id="MobiDB-lite"/>
    </source>
</evidence>